<dbReference type="RefSeq" id="WP_179490843.1">
    <property type="nucleotide sequence ID" value="NZ_JACCCW010000002.1"/>
</dbReference>
<feature type="transmembrane region" description="Helical" evidence="1">
    <location>
        <begin position="111"/>
        <end position="129"/>
    </location>
</feature>
<evidence type="ECO:0000313" key="3">
    <source>
        <dbReference type="Proteomes" id="UP000589520"/>
    </source>
</evidence>
<protein>
    <submittedName>
        <fullName evidence="2">Uncharacterized protein</fullName>
    </submittedName>
</protein>
<sequence>MNQLIRYVREYEILGRGLAIMLAVVCRRIIWQIFMWLRGSLSIYGHPSLLWTACILYFAFLLWIFLLLMNNGKRYPGMVKDALLGGCLLTVAAVLHDADVFTVLSRKGFGAAAWVTLLGASALVISNSASMSRIGKRADDTLAEGGSLPAE</sequence>
<accession>A0A7Y9TGG5</accession>
<evidence type="ECO:0000313" key="2">
    <source>
        <dbReference type="EMBL" id="NYF79886.1"/>
    </source>
</evidence>
<keyword evidence="1" id="KW-0812">Transmembrane</keyword>
<organism evidence="2 3">
    <name type="scientific">Granulicella arctica</name>
    <dbReference type="NCBI Taxonomy" id="940613"/>
    <lineage>
        <taxon>Bacteria</taxon>
        <taxon>Pseudomonadati</taxon>
        <taxon>Acidobacteriota</taxon>
        <taxon>Terriglobia</taxon>
        <taxon>Terriglobales</taxon>
        <taxon>Acidobacteriaceae</taxon>
        <taxon>Granulicella</taxon>
    </lineage>
</organism>
<evidence type="ECO:0000256" key="1">
    <source>
        <dbReference type="SAM" id="Phobius"/>
    </source>
</evidence>
<feature type="transmembrane region" description="Helical" evidence="1">
    <location>
        <begin position="82"/>
        <end position="105"/>
    </location>
</feature>
<proteinExistence type="predicted"/>
<gene>
    <name evidence="2" type="ORF">HDF17_002206</name>
</gene>
<name>A0A7Y9TGG5_9BACT</name>
<keyword evidence="3" id="KW-1185">Reference proteome</keyword>
<reference evidence="2 3" key="1">
    <citation type="submission" date="2020-07" db="EMBL/GenBank/DDBJ databases">
        <title>Genomic Encyclopedia of Type Strains, Phase IV (KMG-V): Genome sequencing to study the core and pangenomes of soil and plant-associated prokaryotes.</title>
        <authorList>
            <person name="Whitman W."/>
        </authorList>
    </citation>
    <scope>NUCLEOTIDE SEQUENCE [LARGE SCALE GENOMIC DNA]</scope>
    <source>
        <strain evidence="2 3">X4EP2</strain>
    </source>
</reference>
<dbReference type="EMBL" id="JACCCW010000002">
    <property type="protein sequence ID" value="NYF79886.1"/>
    <property type="molecule type" value="Genomic_DNA"/>
</dbReference>
<dbReference type="AlphaFoldDB" id="A0A7Y9TGG5"/>
<feature type="transmembrane region" description="Helical" evidence="1">
    <location>
        <begin position="13"/>
        <end position="37"/>
    </location>
</feature>
<keyword evidence="1" id="KW-0472">Membrane</keyword>
<comment type="caution">
    <text evidence="2">The sequence shown here is derived from an EMBL/GenBank/DDBJ whole genome shotgun (WGS) entry which is preliminary data.</text>
</comment>
<dbReference type="Proteomes" id="UP000589520">
    <property type="component" value="Unassembled WGS sequence"/>
</dbReference>
<feature type="transmembrane region" description="Helical" evidence="1">
    <location>
        <begin position="49"/>
        <end position="70"/>
    </location>
</feature>
<keyword evidence="1" id="KW-1133">Transmembrane helix</keyword>